<accession>A0A7J7EX16</accession>
<organism evidence="2 3">
    <name type="scientific">Diceros bicornis minor</name>
    <name type="common">South-central black rhinoceros</name>
    <dbReference type="NCBI Taxonomy" id="77932"/>
    <lineage>
        <taxon>Eukaryota</taxon>
        <taxon>Metazoa</taxon>
        <taxon>Chordata</taxon>
        <taxon>Craniata</taxon>
        <taxon>Vertebrata</taxon>
        <taxon>Euteleostomi</taxon>
        <taxon>Mammalia</taxon>
        <taxon>Eutheria</taxon>
        <taxon>Laurasiatheria</taxon>
        <taxon>Perissodactyla</taxon>
        <taxon>Rhinocerotidae</taxon>
        <taxon>Diceros</taxon>
    </lineage>
</organism>
<evidence type="ECO:0000313" key="2">
    <source>
        <dbReference type="EMBL" id="KAF5920335.1"/>
    </source>
</evidence>
<dbReference type="Proteomes" id="UP000551758">
    <property type="component" value="Unassembled WGS sequence"/>
</dbReference>
<comment type="caution">
    <text evidence="2">The sequence shown here is derived from an EMBL/GenBank/DDBJ whole genome shotgun (WGS) entry which is preliminary data.</text>
</comment>
<dbReference type="AlphaFoldDB" id="A0A7J7EX16"/>
<name>A0A7J7EX16_DICBM</name>
<evidence type="ECO:0000256" key="1">
    <source>
        <dbReference type="SAM" id="MobiDB-lite"/>
    </source>
</evidence>
<evidence type="ECO:0000313" key="3">
    <source>
        <dbReference type="Proteomes" id="UP000551758"/>
    </source>
</evidence>
<protein>
    <submittedName>
        <fullName evidence="2">Uncharacterized protein</fullName>
    </submittedName>
</protein>
<feature type="region of interest" description="Disordered" evidence="1">
    <location>
        <begin position="19"/>
        <end position="47"/>
    </location>
</feature>
<sequence length="100" mass="10512">MAPRIRTAVQTWFSGHILKSQDSVTGTGTREDPVPAQGGPGASGGTDALCFRGAASRGRGTRSCGVTAPLSWESARLTLAPRIPNTSVWEEAAEEPRFCP</sequence>
<dbReference type="EMBL" id="JACDTQ010002022">
    <property type="protein sequence ID" value="KAF5920335.1"/>
    <property type="molecule type" value="Genomic_DNA"/>
</dbReference>
<gene>
    <name evidence="2" type="ORF">HPG69_009585</name>
</gene>
<keyword evidence="3" id="KW-1185">Reference proteome</keyword>
<reference evidence="2 3" key="1">
    <citation type="journal article" date="2020" name="Mol. Biol. Evol.">
        <title>Interspecific Gene Flow and the Evolution of Specialization in Black and White Rhinoceros.</title>
        <authorList>
            <person name="Moodley Y."/>
            <person name="Westbury M.V."/>
            <person name="Russo I.M."/>
            <person name="Gopalakrishnan S."/>
            <person name="Rakotoarivelo A."/>
            <person name="Olsen R.A."/>
            <person name="Prost S."/>
            <person name="Tunstall T."/>
            <person name="Ryder O.A."/>
            <person name="Dalen L."/>
            <person name="Bruford M.W."/>
        </authorList>
    </citation>
    <scope>NUCLEOTIDE SEQUENCE [LARGE SCALE GENOMIC DNA]</scope>
    <source>
        <strain evidence="2">SBR-YM</strain>
        <tissue evidence="2">Skin</tissue>
    </source>
</reference>
<proteinExistence type="predicted"/>